<organism evidence="1 2">
    <name type="scientific">Hymenobacter negativus</name>
    <dbReference type="NCBI Taxonomy" id="2795026"/>
    <lineage>
        <taxon>Bacteria</taxon>
        <taxon>Pseudomonadati</taxon>
        <taxon>Bacteroidota</taxon>
        <taxon>Cytophagia</taxon>
        <taxon>Cytophagales</taxon>
        <taxon>Hymenobacteraceae</taxon>
        <taxon>Hymenobacter</taxon>
    </lineage>
</organism>
<sequence length="189" mass="21125">MAKRELCFEWYRPPFLPLAVVNLLLYPPTQPGAKEPEDTSLGEALESCFPYLLDGARLHWNGVPVPLSYKYDLSIVVHNVVGLVRQLRTVTQGSFSICWPSNTFHASWLVEMAAGRVRVTASWHSVSAQDGPLEEALNAVPVVEAEQAAFMAQWVALLRLAHQYLIATGYTLEELEDYGPLLAELAHHR</sequence>
<dbReference type="EMBL" id="JAGETZ010000023">
    <property type="protein sequence ID" value="MBO2012924.1"/>
    <property type="molecule type" value="Genomic_DNA"/>
</dbReference>
<keyword evidence="2" id="KW-1185">Reference proteome</keyword>
<evidence type="ECO:0000313" key="1">
    <source>
        <dbReference type="EMBL" id="MBO2012924.1"/>
    </source>
</evidence>
<protein>
    <submittedName>
        <fullName evidence="1">Uncharacterized protein</fullName>
    </submittedName>
</protein>
<evidence type="ECO:0000313" key="2">
    <source>
        <dbReference type="Proteomes" id="UP000664369"/>
    </source>
</evidence>
<reference evidence="1 2" key="1">
    <citation type="submission" date="2021-03" db="EMBL/GenBank/DDBJ databases">
        <authorList>
            <person name="Kim M.K."/>
        </authorList>
    </citation>
    <scope>NUCLEOTIDE SEQUENCE [LARGE SCALE GENOMIC DNA]</scope>
    <source>
        <strain evidence="1 2">BT442</strain>
    </source>
</reference>
<comment type="caution">
    <text evidence="1">The sequence shown here is derived from an EMBL/GenBank/DDBJ whole genome shotgun (WGS) entry which is preliminary data.</text>
</comment>
<gene>
    <name evidence="1" type="ORF">J4E00_27930</name>
</gene>
<dbReference type="Proteomes" id="UP000664369">
    <property type="component" value="Unassembled WGS sequence"/>
</dbReference>
<proteinExistence type="predicted"/>
<accession>A0ABS3QQ86</accession>
<name>A0ABS3QQ86_9BACT</name>